<name>Q9BE60_MACFA</name>
<reference evidence="1" key="1">
    <citation type="journal article" date="2002" name="Genome Biol.">
        <title>Prediction of unidentified human genes on the basis of sequence similarity to novel cDNAs from cynomolgus monkey brain.</title>
        <authorList>
            <person name="Osada N."/>
            <person name="Hida M."/>
            <person name="Kusuda J."/>
            <person name="Tanuma R."/>
            <person name="Hirata M."/>
            <person name="Hirai M."/>
            <person name="Terao K."/>
            <person name="Suzuki Y."/>
            <person name="Sugano S."/>
            <person name="Hashimoto K."/>
        </authorList>
    </citation>
    <scope>NUCLEOTIDE SEQUENCE</scope>
    <source>
        <tissue evidence="1">Frontal lobe left</tissue>
    </source>
</reference>
<organism evidence="1">
    <name type="scientific">Macaca fascicularis</name>
    <name type="common">Crab-eating macaque</name>
    <name type="synonym">Cynomolgus monkey</name>
    <dbReference type="NCBI Taxonomy" id="9541"/>
    <lineage>
        <taxon>Eukaryota</taxon>
        <taxon>Metazoa</taxon>
        <taxon>Chordata</taxon>
        <taxon>Craniata</taxon>
        <taxon>Vertebrata</taxon>
        <taxon>Euteleostomi</taxon>
        <taxon>Mammalia</taxon>
        <taxon>Eutheria</taxon>
        <taxon>Euarchontoglires</taxon>
        <taxon>Primates</taxon>
        <taxon>Haplorrhini</taxon>
        <taxon>Catarrhini</taxon>
        <taxon>Cercopithecidae</taxon>
        <taxon>Cercopithecinae</taxon>
        <taxon>Macaca</taxon>
    </lineage>
</organism>
<sequence length="126" mass="13779">MECPEGKLTATLSERKRLLCLLLVLPASHPMGTPVLQVLLPSRCTCKRLGTGKRAKSSCSDTSWQAKISCCCYPGLRQERQQLPGQSWLSKQSGRLGLSQEKKASCGATEAFCLHSVCLEAIQEQL</sequence>
<evidence type="ECO:0000313" key="1">
    <source>
        <dbReference type="EMBL" id="BAB39334.1"/>
    </source>
</evidence>
<dbReference type="EMBL" id="AB056810">
    <property type="protein sequence ID" value="BAB39334.1"/>
    <property type="molecule type" value="mRNA"/>
</dbReference>
<protein>
    <submittedName>
        <fullName evidence="1">Uncharacterized protein</fullName>
    </submittedName>
</protein>
<dbReference type="AlphaFoldDB" id="Q9BE60"/>
<accession>Q9BE60</accession>
<proteinExistence type="evidence at transcript level"/>